<comment type="caution">
    <text evidence="3">The sequence shown here is derived from an EMBL/GenBank/DDBJ whole genome shotgun (WGS) entry which is preliminary data.</text>
</comment>
<dbReference type="EMBL" id="JAIZAY010000019">
    <property type="protein sequence ID" value="KAJ8023598.1"/>
    <property type="molecule type" value="Genomic_DNA"/>
</dbReference>
<keyword evidence="2" id="KW-0560">Oxidoreductase</keyword>
<name>A0A9Q1BFG7_HOLLE</name>
<dbReference type="SUPFAM" id="SSF51735">
    <property type="entry name" value="NAD(P)-binding Rossmann-fold domains"/>
    <property type="match status" value="1"/>
</dbReference>
<evidence type="ECO:0000256" key="2">
    <source>
        <dbReference type="ARBA" id="ARBA00023002"/>
    </source>
</evidence>
<dbReference type="PANTHER" id="PTHR43391">
    <property type="entry name" value="RETINOL DEHYDROGENASE-RELATED"/>
    <property type="match status" value="1"/>
</dbReference>
<dbReference type="GO" id="GO:0016491">
    <property type="term" value="F:oxidoreductase activity"/>
    <property type="evidence" value="ECO:0007669"/>
    <property type="project" value="UniProtKB-KW"/>
</dbReference>
<dbReference type="InterPro" id="IPR020904">
    <property type="entry name" value="Sc_DH/Rdtase_CS"/>
</dbReference>
<reference evidence="3" key="1">
    <citation type="submission" date="2021-10" db="EMBL/GenBank/DDBJ databases">
        <title>Tropical sea cucumber genome reveals ecological adaptation and Cuvierian tubules defense mechanism.</title>
        <authorList>
            <person name="Chen T."/>
        </authorList>
    </citation>
    <scope>NUCLEOTIDE SEQUENCE</scope>
    <source>
        <strain evidence="3">Nanhai2018</strain>
        <tissue evidence="3">Muscle</tissue>
    </source>
</reference>
<protein>
    <submittedName>
        <fullName evidence="3">Retinol dehydrogenase 8</fullName>
    </submittedName>
</protein>
<dbReference type="OrthoDB" id="47007at2759"/>
<accession>A0A9Q1BFG7</accession>
<proteinExistence type="inferred from homology"/>
<dbReference type="Proteomes" id="UP001152320">
    <property type="component" value="Chromosome 19"/>
</dbReference>
<dbReference type="Gene3D" id="3.40.50.720">
    <property type="entry name" value="NAD(P)-binding Rossmann-like Domain"/>
    <property type="match status" value="1"/>
</dbReference>
<dbReference type="InterPro" id="IPR002347">
    <property type="entry name" value="SDR_fam"/>
</dbReference>
<dbReference type="PROSITE" id="PS00061">
    <property type="entry name" value="ADH_SHORT"/>
    <property type="match status" value="1"/>
</dbReference>
<gene>
    <name evidence="3" type="ORF">HOLleu_36083</name>
</gene>
<evidence type="ECO:0000313" key="3">
    <source>
        <dbReference type="EMBL" id="KAJ8023598.1"/>
    </source>
</evidence>
<evidence type="ECO:0000256" key="1">
    <source>
        <dbReference type="ARBA" id="ARBA00006484"/>
    </source>
</evidence>
<dbReference type="PRINTS" id="PR00081">
    <property type="entry name" value="GDHRDH"/>
</dbReference>
<evidence type="ECO:0000313" key="4">
    <source>
        <dbReference type="Proteomes" id="UP001152320"/>
    </source>
</evidence>
<comment type="similarity">
    <text evidence="1">Belongs to the short-chain dehydrogenases/reductases (SDR) family.</text>
</comment>
<dbReference type="Pfam" id="PF00106">
    <property type="entry name" value="adh_short"/>
    <property type="match status" value="1"/>
</dbReference>
<dbReference type="InterPro" id="IPR036291">
    <property type="entry name" value="NAD(P)-bd_dom_sf"/>
</dbReference>
<dbReference type="AlphaFoldDB" id="A0A9Q1BFG7"/>
<dbReference type="PANTHER" id="PTHR43391:SF86">
    <property type="entry name" value="SHORT-CHAIN DEHYDROGENASE_REDUCTASE FAMILY PROTEIN"/>
    <property type="match status" value="1"/>
</dbReference>
<sequence>MAGQVVLITGCSSGMGLDFAVTMAKDPGQRYIVYATMRSLAKKDKLVKQAGNTLEKTLFIKQLDVTKEEEIKQIVADIQSERNCIDILVNNAAFGQYDAAEKVPLDRIRSIFETNTIGPIRLTQEVIPKMKEKNSGRIIFMGSTMGLCGCPFGEYYCSTKFALEGFAEAFAPLGRQFNIWVSTIEPGPVKTGFAENIAANKMGTLFSELDDSNDEKTKELARCLSRKMTQFFTTCTQETSEITKVLLEVITAEKPHLRYSTNPTFELSIKRKYVDTYGDQVVDDTTALFQKQK</sequence>
<dbReference type="GO" id="GO:0005829">
    <property type="term" value="C:cytosol"/>
    <property type="evidence" value="ECO:0007669"/>
    <property type="project" value="TreeGrafter"/>
</dbReference>
<organism evidence="3 4">
    <name type="scientific">Holothuria leucospilota</name>
    <name type="common">Black long sea cucumber</name>
    <name type="synonym">Mertensiothuria leucospilota</name>
    <dbReference type="NCBI Taxonomy" id="206669"/>
    <lineage>
        <taxon>Eukaryota</taxon>
        <taxon>Metazoa</taxon>
        <taxon>Echinodermata</taxon>
        <taxon>Eleutherozoa</taxon>
        <taxon>Echinozoa</taxon>
        <taxon>Holothuroidea</taxon>
        <taxon>Aspidochirotacea</taxon>
        <taxon>Aspidochirotida</taxon>
        <taxon>Holothuriidae</taxon>
        <taxon>Holothuria</taxon>
    </lineage>
</organism>
<keyword evidence="4" id="KW-1185">Reference proteome</keyword>